<dbReference type="InterPro" id="IPR019533">
    <property type="entry name" value="Peptidase_S26"/>
</dbReference>
<dbReference type="InterPro" id="IPR019757">
    <property type="entry name" value="Pept_S26A_signal_pept_1_Lys-AS"/>
</dbReference>
<evidence type="ECO:0000256" key="5">
    <source>
        <dbReference type="ARBA" id="ARBA00022801"/>
    </source>
</evidence>
<evidence type="ECO:0000256" key="8">
    <source>
        <dbReference type="SAM" id="MobiDB-lite"/>
    </source>
</evidence>
<dbReference type="PANTHER" id="PTHR43390">
    <property type="entry name" value="SIGNAL PEPTIDASE I"/>
    <property type="match status" value="1"/>
</dbReference>
<evidence type="ECO:0000313" key="10">
    <source>
        <dbReference type="EMBL" id="NWJ48368.1"/>
    </source>
</evidence>
<dbReference type="InterPro" id="IPR000223">
    <property type="entry name" value="Pept_S26A_signal_pept_1"/>
</dbReference>
<dbReference type="EC" id="3.4.21.89" evidence="4 7"/>
<dbReference type="PRINTS" id="PR00727">
    <property type="entry name" value="LEADERPTASE"/>
</dbReference>
<dbReference type="PROSITE" id="PS00760">
    <property type="entry name" value="SPASE_I_2"/>
    <property type="match status" value="1"/>
</dbReference>
<dbReference type="AlphaFoldDB" id="A0A8T7M887"/>
<comment type="catalytic activity">
    <reaction evidence="1 7">
        <text>Cleavage of hydrophobic, N-terminal signal or leader sequences from secreted and periplasmic proteins.</text>
        <dbReference type="EC" id="3.4.21.89"/>
    </reaction>
</comment>
<protein>
    <recommendedName>
        <fullName evidence="4 7">Signal peptidase I</fullName>
        <ecNumber evidence="4 7">3.4.21.89</ecNumber>
    </recommendedName>
</protein>
<comment type="similarity">
    <text evidence="3 7">Belongs to the peptidase S26 family.</text>
</comment>
<keyword evidence="7" id="KW-0645">Protease</keyword>
<dbReference type="GO" id="GO:0006465">
    <property type="term" value="P:signal peptide processing"/>
    <property type="evidence" value="ECO:0007669"/>
    <property type="project" value="InterPro"/>
</dbReference>
<feature type="domain" description="Peptidase S26" evidence="9">
    <location>
        <begin position="40"/>
        <end position="213"/>
    </location>
</feature>
<evidence type="ECO:0000256" key="4">
    <source>
        <dbReference type="ARBA" id="ARBA00013208"/>
    </source>
</evidence>
<feature type="active site" evidence="6">
    <location>
        <position position="133"/>
    </location>
</feature>
<dbReference type="InterPro" id="IPR019758">
    <property type="entry name" value="Pept_S26A_signal_pept_1_CS"/>
</dbReference>
<evidence type="ECO:0000259" key="9">
    <source>
        <dbReference type="Pfam" id="PF10502"/>
    </source>
</evidence>
<dbReference type="GO" id="GO:0004252">
    <property type="term" value="F:serine-type endopeptidase activity"/>
    <property type="evidence" value="ECO:0007669"/>
    <property type="project" value="InterPro"/>
</dbReference>
<dbReference type="NCBIfam" id="TIGR02227">
    <property type="entry name" value="sigpep_I_bact"/>
    <property type="match status" value="1"/>
</dbReference>
<name>A0A8T7M887_9CHLR</name>
<comment type="caution">
    <text evidence="10">The sequence shown here is derived from an EMBL/GenBank/DDBJ whole genome shotgun (WGS) entry which is preliminary data.</text>
</comment>
<evidence type="ECO:0000256" key="6">
    <source>
        <dbReference type="PIRSR" id="PIRSR600223-1"/>
    </source>
</evidence>
<dbReference type="GO" id="GO:0005886">
    <property type="term" value="C:plasma membrane"/>
    <property type="evidence" value="ECO:0007669"/>
    <property type="project" value="UniProtKB-SubCell"/>
</dbReference>
<reference evidence="10 11" key="1">
    <citation type="submission" date="2020-06" db="EMBL/GenBank/DDBJ databases">
        <title>Anoxygenic phototrophic Chloroflexota member uses a Type I reaction center.</title>
        <authorList>
            <person name="Tsuji J.M."/>
            <person name="Shaw N.A."/>
            <person name="Nagashima S."/>
            <person name="Venkiteswaran J."/>
            <person name="Schiff S.L."/>
            <person name="Hanada S."/>
            <person name="Tank M."/>
            <person name="Neufeld J.D."/>
        </authorList>
    </citation>
    <scope>NUCLEOTIDE SEQUENCE [LARGE SCALE GENOMIC DNA]</scope>
    <source>
        <strain evidence="10">L227-S17</strain>
    </source>
</reference>
<accession>A0A8T7M887</accession>
<dbReference type="CDD" id="cd06530">
    <property type="entry name" value="S26_SPase_I"/>
    <property type="match status" value="1"/>
</dbReference>
<evidence type="ECO:0000256" key="1">
    <source>
        <dbReference type="ARBA" id="ARBA00000677"/>
    </source>
</evidence>
<dbReference type="EMBL" id="JACATZ010000003">
    <property type="protein sequence ID" value="NWJ48368.1"/>
    <property type="molecule type" value="Genomic_DNA"/>
</dbReference>
<dbReference type="Pfam" id="PF10502">
    <property type="entry name" value="Peptidase_S26"/>
    <property type="match status" value="1"/>
</dbReference>
<dbReference type="Proteomes" id="UP000521676">
    <property type="component" value="Unassembled WGS sequence"/>
</dbReference>
<keyword evidence="5 7" id="KW-0378">Hydrolase</keyword>
<gene>
    <name evidence="10" type="primary">lepB</name>
    <name evidence="10" type="ORF">HXX08_21130</name>
</gene>
<dbReference type="InterPro" id="IPR036286">
    <property type="entry name" value="LexA/Signal_pep-like_sf"/>
</dbReference>
<evidence type="ECO:0000256" key="7">
    <source>
        <dbReference type="RuleBase" id="RU362042"/>
    </source>
</evidence>
<dbReference type="GO" id="GO:0009003">
    <property type="term" value="F:signal peptidase activity"/>
    <property type="evidence" value="ECO:0007669"/>
    <property type="project" value="UniProtKB-EC"/>
</dbReference>
<dbReference type="Gene3D" id="2.10.109.10">
    <property type="entry name" value="Umud Fragment, subunit A"/>
    <property type="match status" value="1"/>
</dbReference>
<evidence type="ECO:0000256" key="2">
    <source>
        <dbReference type="ARBA" id="ARBA00004401"/>
    </source>
</evidence>
<dbReference type="SUPFAM" id="SSF51306">
    <property type="entry name" value="LexA/Signal peptidase"/>
    <property type="match status" value="1"/>
</dbReference>
<evidence type="ECO:0000256" key="3">
    <source>
        <dbReference type="ARBA" id="ARBA00009370"/>
    </source>
</evidence>
<evidence type="ECO:0000313" key="11">
    <source>
        <dbReference type="Proteomes" id="UP000521676"/>
    </source>
</evidence>
<dbReference type="PANTHER" id="PTHR43390:SF1">
    <property type="entry name" value="CHLOROPLAST PROCESSING PEPTIDASE"/>
    <property type="match status" value="1"/>
</dbReference>
<feature type="region of interest" description="Disordered" evidence="8">
    <location>
        <begin position="1"/>
        <end position="29"/>
    </location>
</feature>
<comment type="subcellular location">
    <subcellularLocation>
        <location evidence="2">Cell membrane</location>
        <topology evidence="2">Single-pass type II membrane protein</topology>
    </subcellularLocation>
    <subcellularLocation>
        <location evidence="7">Membrane</location>
        <topology evidence="7">Single-pass type II membrane protein</topology>
    </subcellularLocation>
</comment>
<dbReference type="PROSITE" id="PS00761">
    <property type="entry name" value="SPASE_I_3"/>
    <property type="match status" value="1"/>
</dbReference>
<feature type="active site" evidence="6">
    <location>
        <position position="66"/>
    </location>
</feature>
<proteinExistence type="inferred from homology"/>
<organism evidence="10 11">
    <name type="scientific">Candidatus Chlorohelix allophototropha</name>
    <dbReference type="NCBI Taxonomy" id="3003348"/>
    <lineage>
        <taxon>Bacteria</taxon>
        <taxon>Bacillati</taxon>
        <taxon>Chloroflexota</taxon>
        <taxon>Chloroflexia</taxon>
        <taxon>Candidatus Chloroheliales</taxon>
        <taxon>Candidatus Chloroheliaceae</taxon>
        <taxon>Candidatus Chlorohelix</taxon>
    </lineage>
</organism>
<sequence>MEGQIVSEESQSLDDLPTTSPVPAKAVSPKPHKSFWREVLETVILTILIFFLAQSLIQPFRIQGSSMEPNFHTDQLLMVNKAAYFHFDVNPWLRLIPGVKAEGSSVWWVFGGPKRGDVVVFEYPRDPSQDYIKRVIGFPGEKVEVRSGVVYVNDQPLTEPYIKEASLSPYGPMVVPEGTLFVLGDNRNGSSDSRAWGFLPIDRIIGKAMIAYWPLGKGWGIVNEASYN</sequence>